<dbReference type="GeneID" id="63807535"/>
<keyword evidence="2" id="KW-1185">Reference proteome</keyword>
<reference evidence="1 2" key="1">
    <citation type="submission" date="2016-07" db="EMBL/GenBank/DDBJ databases">
        <title>Pervasive Adenine N6-methylation of Active Genes in Fungi.</title>
        <authorList>
            <consortium name="DOE Joint Genome Institute"/>
            <person name="Mondo S.J."/>
            <person name="Dannebaum R.O."/>
            <person name="Kuo R.C."/>
            <person name="Labutti K."/>
            <person name="Haridas S."/>
            <person name="Kuo A."/>
            <person name="Salamov A."/>
            <person name="Ahrendt S.R."/>
            <person name="Lipzen A."/>
            <person name="Sullivan W."/>
            <person name="Andreopoulos W.B."/>
            <person name="Clum A."/>
            <person name="Lindquist E."/>
            <person name="Daum C."/>
            <person name="Ramamoorthy G.K."/>
            <person name="Gryganskyi A."/>
            <person name="Culley D."/>
            <person name="Magnuson J.K."/>
            <person name="James T.Y."/>
            <person name="O'Malley M.A."/>
            <person name="Stajich J.E."/>
            <person name="Spatafora J.W."/>
            <person name="Visel A."/>
            <person name="Grigoriev I.V."/>
        </authorList>
    </citation>
    <scope>NUCLEOTIDE SEQUENCE [LARGE SCALE GENOMIC DNA]</scope>
    <source>
        <strain evidence="1 2">ATCC 12442</strain>
    </source>
</reference>
<name>A0A1Y1W0B3_9FUNG</name>
<dbReference type="EMBL" id="MCFD01000014">
    <property type="protein sequence ID" value="ORX66725.1"/>
    <property type="molecule type" value="Genomic_DNA"/>
</dbReference>
<dbReference type="Proteomes" id="UP000193922">
    <property type="component" value="Unassembled WGS sequence"/>
</dbReference>
<comment type="caution">
    <text evidence="1">The sequence shown here is derived from an EMBL/GenBank/DDBJ whole genome shotgun (WGS) entry which is preliminary data.</text>
</comment>
<evidence type="ECO:0008006" key="3">
    <source>
        <dbReference type="Google" id="ProtNLM"/>
    </source>
</evidence>
<evidence type="ECO:0000313" key="2">
    <source>
        <dbReference type="Proteomes" id="UP000193922"/>
    </source>
</evidence>
<dbReference type="AlphaFoldDB" id="A0A1Y1W0B3"/>
<gene>
    <name evidence="1" type="ORF">DL89DRAFT_305231</name>
</gene>
<sequence>MVPDFSLLPYRVVDRICEYLYWQGVRDNDLHTYAGIPIGQLDLLPVMHTCRSWRFRGLPIFYEAAVVVVGDGSSSPSPSKLSKSSGRSIMIKSNIELTLFSGRAPQTKYLVLFSNRHTHPEDFLIELEITEFAQYEWPSITTLFFHHPLSDRRLLTEKEVDVQDETITVINSCLINSLPALERIRALINNKDSYGLYPIDDLVTAKKDTLRDVILLSRLPIALGIQMFAQNLTHLTLYSANSKSALRMPRAIASSLISLEIGPVAPTDIWGPFAGSGNDSEPVDFCSLRILKLKFTNAHLRMLSGASTKEAKKATKRFASPGPDNEVAKGIYPLFPKLEFLAIIAYPYDIAQFLENFPRSQIKHLRLLRCPNRIFSINWANFQPLITCSIDVPPLLNDNYHDKLEAWLAKDMLKHHRSLKELRIVVESAMHISLPHHGSLPQLQSLTLDLRFKFSDMPSVLMAMPKLRFLTLMVYTASNKAKDLVASRSTKHAIVKHDVISKSLEQLTIYIYDLSPGRAERTLTKTSWLVARTPGIIRLRTQRDYVHVMQKCIQETIEDKHDAPPSVRHLQHLEYRVVNE</sequence>
<accession>A0A1Y1W0B3</accession>
<dbReference type="OrthoDB" id="5576691at2759"/>
<dbReference type="SUPFAM" id="SSF52047">
    <property type="entry name" value="RNI-like"/>
    <property type="match status" value="1"/>
</dbReference>
<evidence type="ECO:0000313" key="1">
    <source>
        <dbReference type="EMBL" id="ORX66725.1"/>
    </source>
</evidence>
<organism evidence="1 2">
    <name type="scientific">Linderina pennispora</name>
    <dbReference type="NCBI Taxonomy" id="61395"/>
    <lineage>
        <taxon>Eukaryota</taxon>
        <taxon>Fungi</taxon>
        <taxon>Fungi incertae sedis</taxon>
        <taxon>Zoopagomycota</taxon>
        <taxon>Kickxellomycotina</taxon>
        <taxon>Kickxellomycetes</taxon>
        <taxon>Kickxellales</taxon>
        <taxon>Kickxellaceae</taxon>
        <taxon>Linderina</taxon>
    </lineage>
</organism>
<dbReference type="RefSeq" id="XP_040740684.1">
    <property type="nucleotide sequence ID" value="XM_040890887.1"/>
</dbReference>
<protein>
    <recommendedName>
        <fullName evidence="3">F-box domain-containing protein</fullName>
    </recommendedName>
</protein>
<proteinExistence type="predicted"/>